<proteinExistence type="predicted"/>
<evidence type="ECO:0000313" key="3">
    <source>
        <dbReference type="EMBL" id="KAL3428460.1"/>
    </source>
</evidence>
<keyword evidence="2" id="KW-1133">Transmembrane helix</keyword>
<accession>A0ABR4PYM1</accession>
<feature type="transmembrane region" description="Helical" evidence="2">
    <location>
        <begin position="250"/>
        <end position="273"/>
    </location>
</feature>
<dbReference type="Proteomes" id="UP001629113">
    <property type="component" value="Unassembled WGS sequence"/>
</dbReference>
<dbReference type="PANTHER" id="PTHR35041">
    <property type="entry name" value="MEDIATOR OF RNA POLYMERASE II TRANSCRIPTION SUBUNIT 1"/>
    <property type="match status" value="1"/>
</dbReference>
<evidence type="ECO:0000256" key="2">
    <source>
        <dbReference type="SAM" id="Phobius"/>
    </source>
</evidence>
<feature type="compositionally biased region" description="Polar residues" evidence="1">
    <location>
        <begin position="59"/>
        <end position="108"/>
    </location>
</feature>
<dbReference type="PANTHER" id="PTHR35041:SF3">
    <property type="entry name" value="FORMYLMETHIONINE DEFORMYLASE-LIKE PROTEIN"/>
    <property type="match status" value="1"/>
</dbReference>
<evidence type="ECO:0000313" key="4">
    <source>
        <dbReference type="Proteomes" id="UP001629113"/>
    </source>
</evidence>
<keyword evidence="2" id="KW-0472">Membrane</keyword>
<keyword evidence="4" id="KW-1185">Reference proteome</keyword>
<feature type="transmembrane region" description="Helical" evidence="2">
    <location>
        <begin position="196"/>
        <end position="214"/>
    </location>
</feature>
<protein>
    <submittedName>
        <fullName evidence="3">Uncharacterized protein</fullName>
    </submittedName>
</protein>
<feature type="region of interest" description="Disordered" evidence="1">
    <location>
        <begin position="1"/>
        <end position="121"/>
    </location>
</feature>
<sequence>MAESMNNESVAEKTSDMSSTVHEIPTNIEATPDERLENGDIAAPRNGSSVASSSPSGTPPQVVTSQPSLIPVVQSQGNEAATSPSTTLATNGSPTDTISSGKINSFWSPPSPHFQRPNRTSTGKLSVHVANTMSALRVKPPKPGTVAQWGLEWYHPVSMIGLMGLGIIAMLSHHFLNWALDGHLVGDPQWPQRGGLALAFFAKVCLITSIEIAYRQVVWLFVGRNDYEIKTLDALFSLIYRPLKFANPELILRATLPVFLAAICWILPLSAIVSPASLTSISGLLNSTMNCSINSMDFSRENGYNIDTVGALGEGLSFFSLDPNDNYTFYYNSASADLQKYTQLALLSDSGYLDLPNPCESGSNCSYAYSFIGPAYNCQARPDFSAATNLNKSLLIPEGEYLYITASDTLEDPWGRPAEWQYMQADNQTDVGTFFAEPSLWLGYSINSTEPLTDVTSDALWHYRMDQYIYQCTLYNATYDYTIDFMNGLMSIENSTVNFISPLIEPGGPQRPTDPEYGEFAAFHVVAWLFRQAISGNLTMEYDQGPNAYVISNSEIGQTSGIVDPNNSMPPIDLPQRVQDQLGKILLSLAANPNFYSQINITDTCFTTNMVLKWNYKPFWLVLAYTLSAAATIIAMGIGLYAFRANGYCADTNFSTFLTTTRNPTLDRLSEGCCLGQAKLPRDLMKQRLTFGQLKITNDRDVEDGDISHIAFGLPNETTKLVYGKKYV</sequence>
<name>A0ABR4PYM1_9HELO</name>
<organism evidence="3 4">
    <name type="scientific">Phlyctema vagabunda</name>
    <dbReference type="NCBI Taxonomy" id="108571"/>
    <lineage>
        <taxon>Eukaryota</taxon>
        <taxon>Fungi</taxon>
        <taxon>Dikarya</taxon>
        <taxon>Ascomycota</taxon>
        <taxon>Pezizomycotina</taxon>
        <taxon>Leotiomycetes</taxon>
        <taxon>Helotiales</taxon>
        <taxon>Dermateaceae</taxon>
        <taxon>Phlyctema</taxon>
    </lineage>
</organism>
<reference evidence="3 4" key="1">
    <citation type="submission" date="2024-06" db="EMBL/GenBank/DDBJ databases">
        <title>Complete genome of Phlyctema vagabunda strain 19-DSS-EL-015.</title>
        <authorList>
            <person name="Fiorenzani C."/>
        </authorList>
    </citation>
    <scope>NUCLEOTIDE SEQUENCE [LARGE SCALE GENOMIC DNA]</scope>
    <source>
        <strain evidence="3 4">19-DSS-EL-015</strain>
    </source>
</reference>
<feature type="transmembrane region" description="Helical" evidence="2">
    <location>
        <begin position="157"/>
        <end position="176"/>
    </location>
</feature>
<keyword evidence="2" id="KW-0812">Transmembrane</keyword>
<dbReference type="EMBL" id="JBFCZG010000001">
    <property type="protein sequence ID" value="KAL3428460.1"/>
    <property type="molecule type" value="Genomic_DNA"/>
</dbReference>
<gene>
    <name evidence="3" type="ORF">PVAG01_01969</name>
</gene>
<evidence type="ECO:0000256" key="1">
    <source>
        <dbReference type="SAM" id="MobiDB-lite"/>
    </source>
</evidence>
<feature type="transmembrane region" description="Helical" evidence="2">
    <location>
        <begin position="619"/>
        <end position="643"/>
    </location>
</feature>
<comment type="caution">
    <text evidence="3">The sequence shown here is derived from an EMBL/GenBank/DDBJ whole genome shotgun (WGS) entry which is preliminary data.</text>
</comment>